<organism evidence="9 10">
    <name type="scientific">Candidatus Terasakiella magnetica</name>
    <dbReference type="NCBI Taxonomy" id="1867952"/>
    <lineage>
        <taxon>Bacteria</taxon>
        <taxon>Pseudomonadati</taxon>
        <taxon>Pseudomonadota</taxon>
        <taxon>Alphaproteobacteria</taxon>
        <taxon>Rhodospirillales</taxon>
        <taxon>Terasakiellaceae</taxon>
        <taxon>Terasakiella</taxon>
    </lineage>
</organism>
<proteinExistence type="predicted"/>
<dbReference type="NCBIfam" id="NF007030">
    <property type="entry name" value="PRK09496.1-1"/>
    <property type="match status" value="1"/>
</dbReference>
<evidence type="ECO:0000313" key="9">
    <source>
        <dbReference type="EMBL" id="SCA55170.1"/>
    </source>
</evidence>
<dbReference type="GO" id="GO:0005886">
    <property type="term" value="C:plasma membrane"/>
    <property type="evidence" value="ECO:0007669"/>
    <property type="project" value="InterPro"/>
</dbReference>
<feature type="domain" description="RCK C-terminal" evidence="8">
    <location>
        <begin position="144"/>
        <end position="229"/>
    </location>
</feature>
<keyword evidence="3" id="KW-0633">Potassium transport</keyword>
<dbReference type="PRINTS" id="PR00335">
    <property type="entry name" value="KUPTAKETRKA"/>
</dbReference>
<dbReference type="InterPro" id="IPR036291">
    <property type="entry name" value="NAD(P)-bd_dom_sf"/>
</dbReference>
<dbReference type="Pfam" id="PF02254">
    <property type="entry name" value="TrkA_N"/>
    <property type="match status" value="2"/>
</dbReference>
<dbReference type="PROSITE" id="PS51201">
    <property type="entry name" value="RCK_N"/>
    <property type="match status" value="2"/>
</dbReference>
<dbReference type="EMBL" id="FLYE01000001">
    <property type="protein sequence ID" value="SCA55170.1"/>
    <property type="molecule type" value="Genomic_DNA"/>
</dbReference>
<dbReference type="GO" id="GO:0015079">
    <property type="term" value="F:potassium ion transmembrane transporter activity"/>
    <property type="evidence" value="ECO:0007669"/>
    <property type="project" value="InterPro"/>
</dbReference>
<dbReference type="PANTHER" id="PTHR43833">
    <property type="entry name" value="POTASSIUM CHANNEL PROTEIN 2-RELATED-RELATED"/>
    <property type="match status" value="1"/>
</dbReference>
<sequence length="458" mass="50218">MKVIICGAGQVGSNIAHYLAMEDNDVTVVDQSPTLIGKLTDTLDCRGVAGHASHPDVLKEAGAEDADMLIAVTYTDEINMVAAQVAHSLFNVPTKIARIRSQSYLAPEWQNLYTRENLPIDVIISPEIEVARAVMRRLTVPGATDMIPLCGGKVRLVGVRCEEDCPLVHTPLRQLAQLFPDLNIVVVGMVRDGKSLIPSADDQFLPGDEAFFVVDEEHMGRALTAFGHDETEARRLLIFGGGNIGLFLAQQLEREYPWVNAKIIEKDETRARHIASQLTKTTVLCGDVRDQELLMEANVTSAETIVSVTDDDETNILGALLAKRMGSQRAVTLINKALYEPLLNNLGIDVVVNPRNITVSQILQQVRRGRIHSVHSLREGFGELIEAEALETSPLVGEPLRDVKMPAGVLLGAIVRDGQVISPRGGTIVRPKDRIVLFAASDSVRKVEKMFSVRLEFF</sequence>
<keyword evidence="5" id="KW-0520">NAD</keyword>
<evidence type="ECO:0000256" key="6">
    <source>
        <dbReference type="ARBA" id="ARBA00023065"/>
    </source>
</evidence>
<gene>
    <name evidence="9" type="primary">trkA</name>
    <name evidence="9" type="ORF">MTBPR1_10417</name>
</gene>
<dbReference type="InterPro" id="IPR006037">
    <property type="entry name" value="RCK_C"/>
</dbReference>
<dbReference type="NCBIfam" id="NF007031">
    <property type="entry name" value="PRK09496.1-2"/>
    <property type="match status" value="1"/>
</dbReference>
<dbReference type="SUPFAM" id="SSF51735">
    <property type="entry name" value="NAD(P)-binding Rossmann-fold domains"/>
    <property type="match status" value="2"/>
</dbReference>
<dbReference type="Gene3D" id="3.30.70.1450">
    <property type="entry name" value="Regulator of K+ conductance, C-terminal domain"/>
    <property type="match status" value="2"/>
</dbReference>
<protein>
    <recommendedName>
        <fullName evidence="1">Trk system potassium uptake protein TrkA</fullName>
    </recommendedName>
</protein>
<dbReference type="InterPro" id="IPR050721">
    <property type="entry name" value="Trk_Ktr_HKT_K-transport"/>
</dbReference>
<keyword evidence="10" id="KW-1185">Reference proteome</keyword>
<reference evidence="9 10" key="1">
    <citation type="submission" date="2016-07" db="EMBL/GenBank/DDBJ databases">
        <authorList>
            <person name="Lefevre C.T."/>
        </authorList>
    </citation>
    <scope>NUCLEOTIDE SEQUENCE [LARGE SCALE GENOMIC DNA]</scope>
    <source>
        <strain evidence="9">PR1</strain>
    </source>
</reference>
<keyword evidence="2" id="KW-0813">Transport</keyword>
<feature type="domain" description="RCK N-terminal" evidence="7">
    <location>
        <begin position="1"/>
        <end position="124"/>
    </location>
</feature>
<evidence type="ECO:0000256" key="3">
    <source>
        <dbReference type="ARBA" id="ARBA00022538"/>
    </source>
</evidence>
<evidence type="ECO:0000256" key="2">
    <source>
        <dbReference type="ARBA" id="ARBA00022448"/>
    </source>
</evidence>
<feature type="domain" description="RCK C-terminal" evidence="8">
    <location>
        <begin position="372"/>
        <end position="453"/>
    </location>
</feature>
<dbReference type="STRING" id="1867952.MTBPR1_10417"/>
<dbReference type="Proteomes" id="UP000231658">
    <property type="component" value="Unassembled WGS sequence"/>
</dbReference>
<dbReference type="InterPro" id="IPR006036">
    <property type="entry name" value="K_uptake_TrkA"/>
</dbReference>
<evidence type="ECO:0000259" key="7">
    <source>
        <dbReference type="PROSITE" id="PS51201"/>
    </source>
</evidence>
<keyword evidence="4" id="KW-0630">Potassium</keyword>
<dbReference type="NCBIfam" id="NF007032">
    <property type="entry name" value="PRK09496.1-4"/>
    <property type="match status" value="1"/>
</dbReference>
<dbReference type="NCBIfam" id="NF007039">
    <property type="entry name" value="PRK09496.3-2"/>
    <property type="match status" value="1"/>
</dbReference>
<evidence type="ECO:0000256" key="4">
    <source>
        <dbReference type="ARBA" id="ARBA00022958"/>
    </source>
</evidence>
<dbReference type="Pfam" id="PF02080">
    <property type="entry name" value="TrkA_C"/>
    <property type="match status" value="2"/>
</dbReference>
<dbReference type="RefSeq" id="WP_069185871.1">
    <property type="nucleotide sequence ID" value="NZ_FLYE01000001.1"/>
</dbReference>
<evidence type="ECO:0000313" key="10">
    <source>
        <dbReference type="Proteomes" id="UP000231658"/>
    </source>
</evidence>
<dbReference type="PROSITE" id="PS51202">
    <property type="entry name" value="RCK_C"/>
    <property type="match status" value="2"/>
</dbReference>
<dbReference type="AlphaFoldDB" id="A0A1C3RD11"/>
<dbReference type="InterPro" id="IPR003148">
    <property type="entry name" value="RCK_N"/>
</dbReference>
<keyword evidence="6" id="KW-0406">Ion transport</keyword>
<dbReference type="InterPro" id="IPR036721">
    <property type="entry name" value="RCK_C_sf"/>
</dbReference>
<dbReference type="Gene3D" id="3.40.50.720">
    <property type="entry name" value="NAD(P)-binding Rossmann-like Domain"/>
    <property type="match status" value="2"/>
</dbReference>
<feature type="domain" description="RCK N-terminal" evidence="7">
    <location>
        <begin position="233"/>
        <end position="352"/>
    </location>
</feature>
<dbReference type="OrthoDB" id="9775180at2"/>
<name>A0A1C3RD11_9PROT</name>
<dbReference type="SUPFAM" id="SSF116726">
    <property type="entry name" value="TrkA C-terminal domain-like"/>
    <property type="match status" value="2"/>
</dbReference>
<evidence type="ECO:0000256" key="1">
    <source>
        <dbReference type="ARBA" id="ARBA00017378"/>
    </source>
</evidence>
<dbReference type="PANTHER" id="PTHR43833:SF5">
    <property type="entry name" value="TRK SYSTEM POTASSIUM UPTAKE PROTEIN TRKA"/>
    <property type="match status" value="1"/>
</dbReference>
<evidence type="ECO:0000259" key="8">
    <source>
        <dbReference type="PROSITE" id="PS51202"/>
    </source>
</evidence>
<accession>A0A1C3RD11</accession>
<evidence type="ECO:0000256" key="5">
    <source>
        <dbReference type="ARBA" id="ARBA00023027"/>
    </source>
</evidence>